<feature type="binding site" evidence="7 9">
    <location>
        <position position="189"/>
    </location>
    <ligand>
        <name>substrate</name>
    </ligand>
</feature>
<feature type="binding site" evidence="7 9">
    <location>
        <position position="47"/>
    </location>
    <ligand>
        <name>substrate</name>
    </ligand>
</feature>
<feature type="active site" description="For OMPdecase activity" evidence="8">
    <location>
        <position position="78"/>
    </location>
</feature>
<feature type="binding site" evidence="7 9">
    <location>
        <position position="129"/>
    </location>
    <ligand>
        <name>substrate</name>
    </ligand>
</feature>
<feature type="domain" description="Orotidine 5'-phosphate decarboxylase" evidence="11">
    <location>
        <begin position="19"/>
        <end position="234"/>
    </location>
</feature>
<dbReference type="RefSeq" id="WP_130649899.1">
    <property type="nucleotide sequence ID" value="NZ_BMHA01000008.1"/>
</dbReference>
<dbReference type="PANTHER" id="PTHR32119">
    <property type="entry name" value="OROTIDINE 5'-PHOSPHATE DECARBOXYLASE"/>
    <property type="match status" value="1"/>
</dbReference>
<evidence type="ECO:0000256" key="9">
    <source>
        <dbReference type="PIRSR" id="PIRSR614732-2"/>
    </source>
</evidence>
<evidence type="ECO:0000256" key="6">
    <source>
        <dbReference type="ARBA" id="ARBA00049157"/>
    </source>
</evidence>
<comment type="caution">
    <text evidence="12">The sequence shown here is derived from an EMBL/GenBank/DDBJ whole genome shotgun (WGS) entry which is preliminary data.</text>
</comment>
<gene>
    <name evidence="7 12" type="primary">pyrF</name>
    <name evidence="12" type="ORF">GCM10011354_23930</name>
</gene>
<dbReference type="InterPro" id="IPR047596">
    <property type="entry name" value="OMPdecase_bac"/>
</dbReference>
<dbReference type="GO" id="GO:0044205">
    <property type="term" value="P:'de novo' UMP biosynthetic process"/>
    <property type="evidence" value="ECO:0007669"/>
    <property type="project" value="UniProtKB-UniRule"/>
</dbReference>
<evidence type="ECO:0000256" key="4">
    <source>
        <dbReference type="ARBA" id="ARBA00022975"/>
    </source>
</evidence>
<dbReference type="Proteomes" id="UP000650511">
    <property type="component" value="Unassembled WGS sequence"/>
</dbReference>
<dbReference type="PANTHER" id="PTHR32119:SF2">
    <property type="entry name" value="OROTIDINE 5'-PHOSPHATE DECARBOXYLASE"/>
    <property type="match status" value="1"/>
</dbReference>
<keyword evidence="5 7" id="KW-0456">Lyase</keyword>
<sequence length="241" mass="23826">MTAAEHAAAAGTATAPADRIAVALDVPTLDEARALAGTLSGHVGWFKVGLELFSAHGPSAVEAIAAYGPVFLDVKLHDIPTTVERAAARIAELGVGLLTVHAAGGRDMVRAAVSGLGDAGRVLAVTVLTSMSDLDLQSIAAPAARTQVPSLASLAVQAGAPGLVCAPKDLVAVRRTVGDDVLLVTPGIRPAGSGDDDHARAATPARALADGADLLVVGRPITRADDPAAAADAVAAGLTGA</sequence>
<evidence type="ECO:0000313" key="13">
    <source>
        <dbReference type="Proteomes" id="UP000650511"/>
    </source>
</evidence>
<feature type="active site" description="Proton donor" evidence="7">
    <location>
        <position position="75"/>
    </location>
</feature>
<feature type="binding site" evidence="7 9">
    <location>
        <position position="219"/>
    </location>
    <ligand>
        <name>substrate</name>
    </ligand>
</feature>
<dbReference type="NCBIfam" id="NF001273">
    <property type="entry name" value="PRK00230.1"/>
    <property type="match status" value="1"/>
</dbReference>
<evidence type="ECO:0000256" key="2">
    <source>
        <dbReference type="ARBA" id="ARBA00004861"/>
    </source>
</evidence>
<dbReference type="PROSITE" id="PS00156">
    <property type="entry name" value="OMPDECASE"/>
    <property type="match status" value="1"/>
</dbReference>
<dbReference type="Gene3D" id="3.20.20.70">
    <property type="entry name" value="Aldolase class I"/>
    <property type="match status" value="1"/>
</dbReference>
<dbReference type="InterPro" id="IPR011060">
    <property type="entry name" value="RibuloseP-bd_barrel"/>
</dbReference>
<dbReference type="InterPro" id="IPR001754">
    <property type="entry name" value="OMPdeCOase_dom"/>
</dbReference>
<dbReference type="SMART" id="SM00934">
    <property type="entry name" value="OMPdecase"/>
    <property type="match status" value="1"/>
</dbReference>
<evidence type="ECO:0000256" key="10">
    <source>
        <dbReference type="RuleBase" id="RU000512"/>
    </source>
</evidence>
<comment type="subunit">
    <text evidence="7">Homodimer.</text>
</comment>
<dbReference type="InterPro" id="IPR013785">
    <property type="entry name" value="Aldolase_TIM"/>
</dbReference>
<dbReference type="GO" id="GO:0006207">
    <property type="term" value="P:'de novo' pyrimidine nucleobase biosynthetic process"/>
    <property type="evidence" value="ECO:0007669"/>
    <property type="project" value="InterPro"/>
</dbReference>
<dbReference type="InterPro" id="IPR018089">
    <property type="entry name" value="OMPdecase_AS"/>
</dbReference>
<feature type="binding site" evidence="7 9">
    <location>
        <position position="25"/>
    </location>
    <ligand>
        <name>substrate</name>
    </ligand>
</feature>
<dbReference type="SUPFAM" id="SSF51366">
    <property type="entry name" value="Ribulose-phoshate binding barrel"/>
    <property type="match status" value="1"/>
</dbReference>
<dbReference type="Pfam" id="PF00215">
    <property type="entry name" value="OMPdecase"/>
    <property type="match status" value="1"/>
</dbReference>
<dbReference type="GO" id="GO:0005829">
    <property type="term" value="C:cytosol"/>
    <property type="evidence" value="ECO:0007669"/>
    <property type="project" value="TreeGrafter"/>
</dbReference>
<keyword evidence="3 7" id="KW-0210">Decarboxylase</keyword>
<keyword evidence="4 7" id="KW-0665">Pyrimidine biosynthesis</keyword>
<dbReference type="InterPro" id="IPR014732">
    <property type="entry name" value="OMPdecase"/>
</dbReference>
<evidence type="ECO:0000256" key="1">
    <source>
        <dbReference type="ARBA" id="ARBA00002356"/>
    </source>
</evidence>
<feature type="active site" description="For OMPdecase activity" evidence="8">
    <location>
        <position position="75"/>
    </location>
</feature>
<dbReference type="HAMAP" id="MF_01200_B">
    <property type="entry name" value="OMPdecase_type1_B"/>
    <property type="match status" value="1"/>
</dbReference>
<reference evidence="12" key="2">
    <citation type="submission" date="2020-09" db="EMBL/GenBank/DDBJ databases">
        <authorList>
            <person name="Sun Q."/>
            <person name="Zhou Y."/>
        </authorList>
    </citation>
    <scope>NUCLEOTIDE SEQUENCE</scope>
    <source>
        <strain evidence="12">CGMCC 1.14988</strain>
    </source>
</reference>
<protein>
    <recommendedName>
        <fullName evidence="7">Orotidine 5'-phosphate decarboxylase</fullName>
        <ecNumber evidence="7">4.1.1.23</ecNumber>
    </recommendedName>
    <alternativeName>
        <fullName evidence="7">OMP decarboxylase</fullName>
        <shortName evidence="7">OMPDCase</shortName>
        <shortName evidence="7">OMPdecase</shortName>
    </alternativeName>
</protein>
<dbReference type="GO" id="GO:0004590">
    <property type="term" value="F:orotidine-5'-phosphate decarboxylase activity"/>
    <property type="evidence" value="ECO:0007669"/>
    <property type="project" value="UniProtKB-UniRule"/>
</dbReference>
<proteinExistence type="inferred from homology"/>
<keyword evidence="13" id="KW-1185">Reference proteome</keyword>
<dbReference type="EMBL" id="BMHA01000008">
    <property type="protein sequence ID" value="GGI07407.1"/>
    <property type="molecule type" value="Genomic_DNA"/>
</dbReference>
<comment type="pathway">
    <text evidence="2 7 10">Pyrimidine metabolism; UMP biosynthesis via de novo pathway; UMP from orotate: step 2/2.</text>
</comment>
<organism evidence="12 13">
    <name type="scientific">Egicoccus halophilus</name>
    <dbReference type="NCBI Taxonomy" id="1670830"/>
    <lineage>
        <taxon>Bacteria</taxon>
        <taxon>Bacillati</taxon>
        <taxon>Actinomycetota</taxon>
        <taxon>Nitriliruptoria</taxon>
        <taxon>Egicoccales</taxon>
        <taxon>Egicoccaceae</taxon>
        <taxon>Egicoccus</taxon>
    </lineage>
</organism>
<comment type="similarity">
    <text evidence="7">Belongs to the OMP decarboxylase family. Type 1 subfamily.</text>
</comment>
<comment type="function">
    <text evidence="1 7">Catalyzes the decarboxylation of orotidine 5'-monophosphate (OMP) to uridine 5'-monophosphate (UMP).</text>
</comment>
<dbReference type="NCBIfam" id="TIGR01740">
    <property type="entry name" value="pyrF"/>
    <property type="match status" value="1"/>
</dbReference>
<reference evidence="12" key="1">
    <citation type="journal article" date="2014" name="Int. J. Syst. Evol. Microbiol.">
        <title>Complete genome sequence of Corynebacterium casei LMG S-19264T (=DSM 44701T), isolated from a smear-ripened cheese.</title>
        <authorList>
            <consortium name="US DOE Joint Genome Institute (JGI-PGF)"/>
            <person name="Walter F."/>
            <person name="Albersmeier A."/>
            <person name="Kalinowski J."/>
            <person name="Ruckert C."/>
        </authorList>
    </citation>
    <scope>NUCLEOTIDE SEQUENCE</scope>
    <source>
        <strain evidence="12">CGMCC 1.14988</strain>
    </source>
</reference>
<evidence type="ECO:0000259" key="11">
    <source>
        <dbReference type="SMART" id="SM00934"/>
    </source>
</evidence>
<comment type="catalytic activity">
    <reaction evidence="6 7 10">
        <text>orotidine 5'-phosphate + H(+) = UMP + CO2</text>
        <dbReference type="Rhea" id="RHEA:11596"/>
        <dbReference type="ChEBI" id="CHEBI:15378"/>
        <dbReference type="ChEBI" id="CHEBI:16526"/>
        <dbReference type="ChEBI" id="CHEBI:57538"/>
        <dbReference type="ChEBI" id="CHEBI:57865"/>
        <dbReference type="EC" id="4.1.1.23"/>
    </reaction>
</comment>
<feature type="binding site" evidence="7 9">
    <location>
        <position position="218"/>
    </location>
    <ligand>
        <name>substrate</name>
    </ligand>
</feature>
<evidence type="ECO:0000256" key="7">
    <source>
        <dbReference type="HAMAP-Rule" id="MF_01200"/>
    </source>
</evidence>
<dbReference type="AlphaFoldDB" id="A0A8J3A966"/>
<evidence type="ECO:0000256" key="8">
    <source>
        <dbReference type="PIRSR" id="PIRSR614732-1"/>
    </source>
</evidence>
<accession>A0A8J3A966</accession>
<feature type="active site" description="For OMPdecase activity" evidence="8">
    <location>
        <position position="73"/>
    </location>
</feature>
<dbReference type="UniPathway" id="UPA00070">
    <property type="reaction ID" value="UER00120"/>
</dbReference>
<name>A0A8J3A966_9ACTN</name>
<dbReference type="OrthoDB" id="9806203at2"/>
<dbReference type="EC" id="4.1.1.23" evidence="7"/>
<dbReference type="CDD" id="cd04725">
    <property type="entry name" value="OMP_decarboxylase_like"/>
    <property type="match status" value="1"/>
</dbReference>
<evidence type="ECO:0000256" key="5">
    <source>
        <dbReference type="ARBA" id="ARBA00023239"/>
    </source>
</evidence>
<evidence type="ECO:0000313" key="12">
    <source>
        <dbReference type="EMBL" id="GGI07407.1"/>
    </source>
</evidence>
<evidence type="ECO:0000256" key="3">
    <source>
        <dbReference type="ARBA" id="ARBA00022793"/>
    </source>
</evidence>
<feature type="binding site" evidence="7">
    <location>
        <begin position="73"/>
        <end position="82"/>
    </location>
    <ligand>
        <name>substrate</name>
    </ligand>
</feature>
<comment type="caution">
    <text evidence="7">Lacks conserved residue(s) required for the propagation of feature annotation.</text>
</comment>